<sequence length="205" mass="23303">MTISFGDFVEMLSTTDLEVRNVQSRLGFHQLIVKATIERYKKACSDTAGTGSVPQLNAQHYQQESAKLQQQISHIQSTNRSLMGEGLSSMSLRDMKQLENKLEKGISKIRTKKNELLNAEIEYMQKRVIEQFAFYTIELSSCGKHSQILFAEKEGKRDSFLRGVDPFGEAEIGKREPRVTAGCTQLILKETPKRLNYYSLPTFSL</sequence>
<dbReference type="STRING" id="52838.A0A4S8IND0"/>
<reference evidence="3 4" key="1">
    <citation type="journal article" date="2019" name="Nat. Plants">
        <title>Genome sequencing of Musa balbisiana reveals subgenome evolution and function divergence in polyploid bananas.</title>
        <authorList>
            <person name="Yao X."/>
        </authorList>
    </citation>
    <scope>NUCLEOTIDE SEQUENCE [LARGE SCALE GENOMIC DNA]</scope>
    <source>
        <strain evidence="4">cv. DH-PKW</strain>
        <tissue evidence="3">Leaves</tissue>
    </source>
</reference>
<keyword evidence="1" id="KW-0175">Coiled coil</keyword>
<evidence type="ECO:0000313" key="4">
    <source>
        <dbReference type="Proteomes" id="UP000317650"/>
    </source>
</evidence>
<dbReference type="InterPro" id="IPR002487">
    <property type="entry name" value="TF_Kbox"/>
</dbReference>
<dbReference type="GO" id="GO:0005634">
    <property type="term" value="C:nucleus"/>
    <property type="evidence" value="ECO:0007669"/>
    <property type="project" value="InterPro"/>
</dbReference>
<evidence type="ECO:0000256" key="1">
    <source>
        <dbReference type="SAM" id="Coils"/>
    </source>
</evidence>
<dbReference type="PROSITE" id="PS51297">
    <property type="entry name" value="K_BOX"/>
    <property type="match status" value="1"/>
</dbReference>
<feature type="domain" description="K-box" evidence="2">
    <location>
        <begin position="58"/>
        <end position="151"/>
    </location>
</feature>
<evidence type="ECO:0000313" key="3">
    <source>
        <dbReference type="EMBL" id="THU49981.1"/>
    </source>
</evidence>
<accession>A0A4S8IND0</accession>
<gene>
    <name evidence="3" type="ORF">C4D60_Mb06t15280</name>
</gene>
<feature type="coiled-coil region" evidence="1">
    <location>
        <begin position="58"/>
        <end position="115"/>
    </location>
</feature>
<keyword evidence="4" id="KW-1185">Reference proteome</keyword>
<dbReference type="AlphaFoldDB" id="A0A4S8IND0"/>
<dbReference type="Pfam" id="PF01486">
    <property type="entry name" value="K-box"/>
    <property type="match status" value="1"/>
</dbReference>
<proteinExistence type="predicted"/>
<comment type="caution">
    <text evidence="3">The sequence shown here is derived from an EMBL/GenBank/DDBJ whole genome shotgun (WGS) entry which is preliminary data.</text>
</comment>
<evidence type="ECO:0000259" key="2">
    <source>
        <dbReference type="PROSITE" id="PS51297"/>
    </source>
</evidence>
<dbReference type="EMBL" id="PYDT01000009">
    <property type="protein sequence ID" value="THU49981.1"/>
    <property type="molecule type" value="Genomic_DNA"/>
</dbReference>
<dbReference type="GO" id="GO:0003700">
    <property type="term" value="F:DNA-binding transcription factor activity"/>
    <property type="evidence" value="ECO:0007669"/>
    <property type="project" value="InterPro"/>
</dbReference>
<protein>
    <recommendedName>
        <fullName evidence="2">K-box domain-containing protein</fullName>
    </recommendedName>
</protein>
<dbReference type="Proteomes" id="UP000317650">
    <property type="component" value="Chromosome 6"/>
</dbReference>
<organism evidence="3 4">
    <name type="scientific">Musa balbisiana</name>
    <name type="common">Banana</name>
    <dbReference type="NCBI Taxonomy" id="52838"/>
    <lineage>
        <taxon>Eukaryota</taxon>
        <taxon>Viridiplantae</taxon>
        <taxon>Streptophyta</taxon>
        <taxon>Embryophyta</taxon>
        <taxon>Tracheophyta</taxon>
        <taxon>Spermatophyta</taxon>
        <taxon>Magnoliopsida</taxon>
        <taxon>Liliopsida</taxon>
        <taxon>Zingiberales</taxon>
        <taxon>Musaceae</taxon>
        <taxon>Musa</taxon>
    </lineage>
</organism>
<name>A0A4S8IND0_MUSBA</name>